<feature type="transmembrane region" description="Helical" evidence="1">
    <location>
        <begin position="82"/>
        <end position="102"/>
    </location>
</feature>
<keyword evidence="1" id="KW-0472">Membrane</keyword>
<accession>A0ABN6F2B7</accession>
<dbReference type="SMART" id="SM00421">
    <property type="entry name" value="HTH_LUXR"/>
    <property type="match status" value="1"/>
</dbReference>
<reference evidence="3 4" key="1">
    <citation type="submission" date="2021-02" db="EMBL/GenBank/DDBJ databases">
        <title>Complete genome of Desulfoluna sp. strain ASN36.</title>
        <authorList>
            <person name="Takahashi A."/>
            <person name="Kojima H."/>
            <person name="Fukui M."/>
        </authorList>
    </citation>
    <scope>NUCLEOTIDE SEQUENCE [LARGE SCALE GENOMIC DNA]</scope>
    <source>
        <strain evidence="3 4">ASN36</strain>
    </source>
</reference>
<dbReference type="Gene3D" id="1.10.10.10">
    <property type="entry name" value="Winged helix-like DNA-binding domain superfamily/Winged helix DNA-binding domain"/>
    <property type="match status" value="1"/>
</dbReference>
<dbReference type="Pfam" id="PF00196">
    <property type="entry name" value="GerE"/>
    <property type="match status" value="1"/>
</dbReference>
<sequence>MSVMLSFCLYLTWLYSIPLEGTLLPGWVDPFHIFYFLAAHVPGFWVLTKIPEPRRPLAIRCSFPTMALLTWALLIPQAESRPLFLAMGFVAAPAVAGILDALRRNRRPLWGAALSLLAANLATFLLQHLPVDLSLKIASVGFFVGFPLFVMQWDGGGQGAVTHAEKSSMPLAFFGLLFAMFYISGGLMFGYLAPRVAEVAIPANSYTLGYLVMIPVGCFLMQRSYDAVIGLSVLLGVAGFTLLSFDSDATLVLGMVLTQASFGVSDMLVVGLTQVKDRRFNEICFIMGTMCFGILSGSLIVMFFGQYLSVLVAAANIMMVLVLVLYNQLRMRQLKLEGQAGQPETDVVGDFLEHPDMACLSEMECQVLRHVMEGSTYKTTGEALDIAESTVKTYMQRMFQKFDCTNKKALLTRVNRIKTAWEAEVRGEEEAGAAYPPQHAG</sequence>
<gene>
    <name evidence="3" type="ORF">DSLASN_12780</name>
</gene>
<evidence type="ECO:0000259" key="2">
    <source>
        <dbReference type="PROSITE" id="PS50043"/>
    </source>
</evidence>
<protein>
    <recommendedName>
        <fullName evidence="2">HTH luxR-type domain-containing protein</fullName>
    </recommendedName>
</protein>
<keyword evidence="4" id="KW-1185">Reference proteome</keyword>
<dbReference type="InterPro" id="IPR036388">
    <property type="entry name" value="WH-like_DNA-bd_sf"/>
</dbReference>
<evidence type="ECO:0000313" key="4">
    <source>
        <dbReference type="Proteomes" id="UP001320148"/>
    </source>
</evidence>
<feature type="transmembrane region" description="Helical" evidence="1">
    <location>
        <begin position="227"/>
        <end position="245"/>
    </location>
</feature>
<dbReference type="RefSeq" id="WP_236891926.1">
    <property type="nucleotide sequence ID" value="NZ_AP024488.1"/>
</dbReference>
<feature type="transmembrane region" description="Helical" evidence="1">
    <location>
        <begin position="307"/>
        <end position="326"/>
    </location>
</feature>
<feature type="domain" description="HTH luxR-type" evidence="2">
    <location>
        <begin position="353"/>
        <end position="418"/>
    </location>
</feature>
<feature type="transmembrane region" description="Helical" evidence="1">
    <location>
        <begin position="109"/>
        <end position="127"/>
    </location>
</feature>
<dbReference type="Proteomes" id="UP001320148">
    <property type="component" value="Chromosome"/>
</dbReference>
<feature type="transmembrane region" description="Helical" evidence="1">
    <location>
        <begin position="171"/>
        <end position="193"/>
    </location>
</feature>
<dbReference type="PROSITE" id="PS50043">
    <property type="entry name" value="HTH_LUXR_2"/>
    <property type="match status" value="1"/>
</dbReference>
<dbReference type="EMBL" id="AP024488">
    <property type="protein sequence ID" value="BCS95646.1"/>
    <property type="molecule type" value="Genomic_DNA"/>
</dbReference>
<proteinExistence type="predicted"/>
<feature type="transmembrane region" description="Helical" evidence="1">
    <location>
        <begin position="199"/>
        <end position="220"/>
    </location>
</feature>
<feature type="transmembrane region" description="Helical" evidence="1">
    <location>
        <begin position="32"/>
        <end position="50"/>
    </location>
</feature>
<organism evidence="3 4">
    <name type="scientific">Desulfoluna limicola</name>
    <dbReference type="NCBI Taxonomy" id="2810562"/>
    <lineage>
        <taxon>Bacteria</taxon>
        <taxon>Pseudomonadati</taxon>
        <taxon>Thermodesulfobacteriota</taxon>
        <taxon>Desulfobacteria</taxon>
        <taxon>Desulfobacterales</taxon>
        <taxon>Desulfolunaceae</taxon>
        <taxon>Desulfoluna</taxon>
    </lineage>
</organism>
<evidence type="ECO:0000313" key="3">
    <source>
        <dbReference type="EMBL" id="BCS95646.1"/>
    </source>
</evidence>
<dbReference type="InterPro" id="IPR016032">
    <property type="entry name" value="Sig_transdc_resp-reg_C-effctor"/>
</dbReference>
<dbReference type="CDD" id="cd06170">
    <property type="entry name" value="LuxR_C_like"/>
    <property type="match status" value="1"/>
</dbReference>
<feature type="transmembrane region" description="Helical" evidence="1">
    <location>
        <begin position="283"/>
        <end position="301"/>
    </location>
</feature>
<dbReference type="SUPFAM" id="SSF46894">
    <property type="entry name" value="C-terminal effector domain of the bipartite response regulators"/>
    <property type="match status" value="1"/>
</dbReference>
<keyword evidence="1" id="KW-0812">Transmembrane</keyword>
<evidence type="ECO:0000256" key="1">
    <source>
        <dbReference type="SAM" id="Phobius"/>
    </source>
</evidence>
<dbReference type="InterPro" id="IPR000792">
    <property type="entry name" value="Tscrpt_reg_LuxR_C"/>
</dbReference>
<feature type="transmembrane region" description="Helical" evidence="1">
    <location>
        <begin position="57"/>
        <end position="76"/>
    </location>
</feature>
<feature type="transmembrane region" description="Helical" evidence="1">
    <location>
        <begin position="133"/>
        <end position="150"/>
    </location>
</feature>
<dbReference type="PRINTS" id="PR00038">
    <property type="entry name" value="HTHLUXR"/>
</dbReference>
<name>A0ABN6F2B7_9BACT</name>
<keyword evidence="1" id="KW-1133">Transmembrane helix</keyword>
<feature type="transmembrane region" description="Helical" evidence="1">
    <location>
        <begin position="251"/>
        <end position="271"/>
    </location>
</feature>